<proteinExistence type="predicted"/>
<gene>
    <name evidence="2" type="ORF">D4N35_003230</name>
</gene>
<protein>
    <submittedName>
        <fullName evidence="2">Uncharacterized protein</fullName>
    </submittedName>
</protein>
<evidence type="ECO:0000256" key="1">
    <source>
        <dbReference type="SAM" id="MobiDB-lite"/>
    </source>
</evidence>
<name>A0A443J0H2_9BACI</name>
<feature type="compositionally biased region" description="Basic and acidic residues" evidence="1">
    <location>
        <begin position="50"/>
        <end position="64"/>
    </location>
</feature>
<comment type="caution">
    <text evidence="2">The sequence shown here is derived from an EMBL/GenBank/DDBJ whole genome shotgun (WGS) entry which is preliminary data.</text>
</comment>
<accession>A0A443J0H2</accession>
<dbReference type="EMBL" id="QYTU02000004">
    <property type="protein sequence ID" value="RWR13929.1"/>
    <property type="molecule type" value="Genomic_DNA"/>
</dbReference>
<sequence length="389" mass="44386">MSWQKKTQIGAIHMKNLWLVILLITALVVIGCSNESKESTTSEESSAQAENREKKVTAAEEKDNSAPLIDENNPLNERAMLEEAMNRQRDVLKLSFITDDYRNGRVGVGYYPLDDEFSYGASYTYPHIISSIFFEGGTTNLTSDNGHIDTSNGEKLDHDSLDALYGAYEFSGEDTYYITGEDKNGTSYIVKAGHSDEGYTNEMMKLMGKSMKTEEEGAYDPFYHMFSLDIDKLKFPKVNKNRSDIYAAVVEVDNTLGSSATITYLTGDEDQLSYRIKDKESLWVNDDLYKKIGEEQTADGYSVIEYSDNGEDDRYFYWSDDVYYYELEVTSYNDKTINTEDIYTIIDSAMSDDRVFANKAVFDAINEKPTFTENEKELNKLIEKLEDKY</sequence>
<dbReference type="RefSeq" id="WP_120069911.1">
    <property type="nucleotide sequence ID" value="NZ_QYTU02000004.1"/>
</dbReference>
<dbReference type="AlphaFoldDB" id="A0A443J0H2"/>
<keyword evidence="3" id="KW-1185">Reference proteome</keyword>
<dbReference type="PROSITE" id="PS51257">
    <property type="entry name" value="PROKAR_LIPOPROTEIN"/>
    <property type="match status" value="1"/>
</dbReference>
<organism evidence="2 3">
    <name type="scientific">Siminovitchia fortis</name>
    <dbReference type="NCBI Taxonomy" id="254758"/>
    <lineage>
        <taxon>Bacteria</taxon>
        <taxon>Bacillati</taxon>
        <taxon>Bacillota</taxon>
        <taxon>Bacilli</taxon>
        <taxon>Bacillales</taxon>
        <taxon>Bacillaceae</taxon>
        <taxon>Siminovitchia</taxon>
    </lineage>
</organism>
<evidence type="ECO:0000313" key="2">
    <source>
        <dbReference type="EMBL" id="RWR13929.1"/>
    </source>
</evidence>
<evidence type="ECO:0000313" key="3">
    <source>
        <dbReference type="Proteomes" id="UP000273811"/>
    </source>
</evidence>
<reference evidence="2" key="1">
    <citation type="submission" date="2018-12" db="EMBL/GenBank/DDBJ databases">
        <authorList>
            <person name="Sun L."/>
            <person name="Chen Z."/>
        </authorList>
    </citation>
    <scope>NUCLEOTIDE SEQUENCE [LARGE SCALE GENOMIC DNA]</scope>
    <source>
        <strain evidence="2">DSM 16012</strain>
    </source>
</reference>
<dbReference type="Proteomes" id="UP000273811">
    <property type="component" value="Unassembled WGS sequence"/>
</dbReference>
<feature type="region of interest" description="Disordered" evidence="1">
    <location>
        <begin position="37"/>
        <end position="74"/>
    </location>
</feature>